<protein>
    <submittedName>
        <fullName evidence="8">MFS transporter</fullName>
    </submittedName>
</protein>
<evidence type="ECO:0000256" key="1">
    <source>
        <dbReference type="ARBA" id="ARBA00004651"/>
    </source>
</evidence>
<feature type="transmembrane region" description="Helical" evidence="7">
    <location>
        <begin position="142"/>
        <end position="167"/>
    </location>
</feature>
<gene>
    <name evidence="8" type="ORF">JJB07_17940</name>
</gene>
<keyword evidence="4 7" id="KW-0812">Transmembrane</keyword>
<name>A0ABS1JDW2_9BACL</name>
<feature type="transmembrane region" description="Helical" evidence="7">
    <location>
        <begin position="351"/>
        <end position="370"/>
    </location>
</feature>
<dbReference type="Gene3D" id="1.20.1250.20">
    <property type="entry name" value="MFS general substrate transporter like domains"/>
    <property type="match status" value="1"/>
</dbReference>
<keyword evidence="5 7" id="KW-1133">Transmembrane helix</keyword>
<evidence type="ECO:0000256" key="4">
    <source>
        <dbReference type="ARBA" id="ARBA00022692"/>
    </source>
</evidence>
<accession>A0ABS1JDW2</accession>
<dbReference type="EMBL" id="JAEQNB010000006">
    <property type="protein sequence ID" value="MBL0388487.1"/>
    <property type="molecule type" value="Genomic_DNA"/>
</dbReference>
<feature type="transmembrane region" description="Helical" evidence="7">
    <location>
        <begin position="290"/>
        <end position="308"/>
    </location>
</feature>
<feature type="transmembrane region" description="Helical" evidence="7">
    <location>
        <begin position="80"/>
        <end position="99"/>
    </location>
</feature>
<feature type="transmembrane region" description="Helical" evidence="7">
    <location>
        <begin position="314"/>
        <end position="331"/>
    </location>
</feature>
<reference evidence="8 9" key="1">
    <citation type="submission" date="2021-01" db="EMBL/GenBank/DDBJ databases">
        <title>Tumebacillus sp. strain ITR2 16S ribosomal RNA gene Genome sequencing and assembly.</title>
        <authorList>
            <person name="Kang M."/>
        </authorList>
    </citation>
    <scope>NUCLEOTIDE SEQUENCE [LARGE SCALE GENOMIC DNA]</scope>
    <source>
        <strain evidence="8 9">ITR2</strain>
    </source>
</reference>
<comment type="caution">
    <text evidence="8">The sequence shown here is derived from an EMBL/GenBank/DDBJ whole genome shotgun (WGS) entry which is preliminary data.</text>
</comment>
<evidence type="ECO:0000256" key="3">
    <source>
        <dbReference type="ARBA" id="ARBA00022475"/>
    </source>
</evidence>
<feature type="transmembrane region" description="Helical" evidence="7">
    <location>
        <begin position="376"/>
        <end position="396"/>
    </location>
</feature>
<organism evidence="8 9">
    <name type="scientific">Tumebacillus amylolyticus</name>
    <dbReference type="NCBI Taxonomy" id="2801339"/>
    <lineage>
        <taxon>Bacteria</taxon>
        <taxon>Bacillati</taxon>
        <taxon>Bacillota</taxon>
        <taxon>Bacilli</taxon>
        <taxon>Bacillales</taxon>
        <taxon>Alicyclobacillaceae</taxon>
        <taxon>Tumebacillus</taxon>
    </lineage>
</organism>
<dbReference type="PANTHER" id="PTHR23513">
    <property type="entry name" value="INTEGRAL MEMBRANE EFFLUX PROTEIN-RELATED"/>
    <property type="match status" value="1"/>
</dbReference>
<dbReference type="Proteomes" id="UP000602284">
    <property type="component" value="Unassembled WGS sequence"/>
</dbReference>
<proteinExistence type="predicted"/>
<keyword evidence="6 7" id="KW-0472">Membrane</keyword>
<dbReference type="InterPro" id="IPR036259">
    <property type="entry name" value="MFS_trans_sf"/>
</dbReference>
<dbReference type="CDD" id="cd06173">
    <property type="entry name" value="MFS_MefA_like"/>
    <property type="match status" value="1"/>
</dbReference>
<dbReference type="InterPro" id="IPR010290">
    <property type="entry name" value="TM_effector"/>
</dbReference>
<evidence type="ECO:0000313" key="9">
    <source>
        <dbReference type="Proteomes" id="UP000602284"/>
    </source>
</evidence>
<keyword evidence="9" id="KW-1185">Reference proteome</keyword>
<sequence length="403" mass="43707">MNKKSSKVALHSRPFRTYSYGNLVSYIGEWMDVVAMNWAVLQGTHSPIALGVINACRLVPVFLLSVPAGMLADRMDRRKLLIAVQTSMTLLTLVLGWLMREGFPFWMFAAVVTIRAGLSAMDPPIRNSLLPNLAPPEQLTSAIALNVSVANLSRIIGPAIAGALLTLLEPNTLFWLSASGFACEALVLSRVRPMYGQETAATAAKKHKAPLREALRFLKRAPDVQSLLLLAVVPMVFGFPYSSLMPLFARDLFALGPDGFGALLSASAVGALAGSLWLTMGGERKHPGRWLILSLLGFGLSLGLFMLVEDVWTAAGMMFFVGLTSQTYRTMSRITVQTQVPDHLRGRVMSLVLMDRGFIPLGALLIGVMAEQTTTLTAGLMMGAGCIAVTLLILAVRRQLWHV</sequence>
<evidence type="ECO:0000313" key="8">
    <source>
        <dbReference type="EMBL" id="MBL0388487.1"/>
    </source>
</evidence>
<evidence type="ECO:0000256" key="6">
    <source>
        <dbReference type="ARBA" id="ARBA00023136"/>
    </source>
</evidence>
<comment type="subcellular location">
    <subcellularLocation>
        <location evidence="1">Cell membrane</location>
        <topology evidence="1">Multi-pass membrane protein</topology>
    </subcellularLocation>
</comment>
<keyword evidence="2" id="KW-0813">Transport</keyword>
<keyword evidence="3" id="KW-1003">Cell membrane</keyword>
<evidence type="ECO:0000256" key="5">
    <source>
        <dbReference type="ARBA" id="ARBA00022989"/>
    </source>
</evidence>
<feature type="transmembrane region" description="Helical" evidence="7">
    <location>
        <begin position="260"/>
        <end position="278"/>
    </location>
</feature>
<dbReference type="Pfam" id="PF05977">
    <property type="entry name" value="MFS_3"/>
    <property type="match status" value="1"/>
</dbReference>
<evidence type="ECO:0000256" key="7">
    <source>
        <dbReference type="SAM" id="Phobius"/>
    </source>
</evidence>
<feature type="transmembrane region" description="Helical" evidence="7">
    <location>
        <begin position="227"/>
        <end position="248"/>
    </location>
</feature>
<evidence type="ECO:0000256" key="2">
    <source>
        <dbReference type="ARBA" id="ARBA00022448"/>
    </source>
</evidence>
<dbReference type="SUPFAM" id="SSF103473">
    <property type="entry name" value="MFS general substrate transporter"/>
    <property type="match status" value="1"/>
</dbReference>
<dbReference type="PANTHER" id="PTHR23513:SF11">
    <property type="entry name" value="STAPHYLOFERRIN A TRANSPORTER"/>
    <property type="match status" value="1"/>
</dbReference>